<dbReference type="GO" id="GO:0016491">
    <property type="term" value="F:oxidoreductase activity"/>
    <property type="evidence" value="ECO:0007669"/>
    <property type="project" value="UniProtKB-KW"/>
</dbReference>
<reference evidence="5" key="1">
    <citation type="journal article" date="2021" name="PeerJ">
        <title>Extensive microbial diversity within the chicken gut microbiome revealed by metagenomics and culture.</title>
        <authorList>
            <person name="Gilroy R."/>
            <person name="Ravi A."/>
            <person name="Getino M."/>
            <person name="Pursley I."/>
            <person name="Horton D.L."/>
            <person name="Alikhan N.F."/>
            <person name="Baker D."/>
            <person name="Gharbi K."/>
            <person name="Hall N."/>
            <person name="Watson M."/>
            <person name="Adriaenssens E.M."/>
            <person name="Foster-Nyarko E."/>
            <person name="Jarju S."/>
            <person name="Secka A."/>
            <person name="Antonio M."/>
            <person name="Oren A."/>
            <person name="Chaudhuri R.R."/>
            <person name="La Ragione R."/>
            <person name="Hildebrand F."/>
            <person name="Pallen M.J."/>
        </authorList>
    </citation>
    <scope>NUCLEOTIDE SEQUENCE</scope>
    <source>
        <strain evidence="5">ChiHjej8B7-3636</strain>
    </source>
</reference>
<dbReference type="PANTHER" id="PTHR43818:SF11">
    <property type="entry name" value="BCDNA.GH03377"/>
    <property type="match status" value="1"/>
</dbReference>
<dbReference type="InterPro" id="IPR036291">
    <property type="entry name" value="NAD(P)-bd_dom_sf"/>
</dbReference>
<dbReference type="PANTHER" id="PTHR43818">
    <property type="entry name" value="BCDNA.GH03377"/>
    <property type="match status" value="1"/>
</dbReference>
<sequence>MGEPHRIGIVGLGVISKQYLETLRSHPAVRIVAAADLDAARAEAVAADLDGCRAMSVEELTADPSVDTVLNLTIPAAHAAVALAALEHGKNVYGEKPLAATFADAQRVMSAAGSAWVGGAPDTVLGTGIQTARRVIDEDGIGRPVAATATWVSAGHERWHPQPDFYYRDGGGPLLDMGPYYLTSLFHLLGPVVRVSGTSSRPRDTRVIGSGPREGERIPVEIDTHVTGTLEHAGGAISTVTFSFDGTATEAAPIEVHGETGSLSAPDPNGFDGDVRVFRAGASSWSLVPPAAGYEQASRGIGLIDFAHGHGRASGSIALHVQEIMTTLLRSAEEGRRIDLTTTAERPPLVPLASGRA</sequence>
<keyword evidence="2" id="KW-0520">NAD</keyword>
<dbReference type="Pfam" id="PF01408">
    <property type="entry name" value="GFO_IDH_MocA"/>
    <property type="match status" value="1"/>
</dbReference>
<dbReference type="InterPro" id="IPR000683">
    <property type="entry name" value="Gfo/Idh/MocA-like_OxRdtase_N"/>
</dbReference>
<dbReference type="SUPFAM" id="SSF51735">
    <property type="entry name" value="NAD(P)-binding Rossmann-fold domains"/>
    <property type="match status" value="1"/>
</dbReference>
<evidence type="ECO:0000313" key="6">
    <source>
        <dbReference type="Proteomes" id="UP000824220"/>
    </source>
</evidence>
<dbReference type="GO" id="GO:0000166">
    <property type="term" value="F:nucleotide binding"/>
    <property type="evidence" value="ECO:0007669"/>
    <property type="project" value="InterPro"/>
</dbReference>
<dbReference type="InterPro" id="IPR050463">
    <property type="entry name" value="Gfo/Idh/MocA_oxidrdct_glycsds"/>
</dbReference>
<gene>
    <name evidence="5" type="ORF">H9800_09835</name>
</gene>
<dbReference type="Gene3D" id="3.30.360.10">
    <property type="entry name" value="Dihydrodipicolinate Reductase, domain 2"/>
    <property type="match status" value="1"/>
</dbReference>
<feature type="domain" description="Gfo/Idh/MocA-like oxidoreductase N-terminal" evidence="3">
    <location>
        <begin position="6"/>
        <end position="112"/>
    </location>
</feature>
<evidence type="ECO:0000259" key="3">
    <source>
        <dbReference type="Pfam" id="PF01408"/>
    </source>
</evidence>
<name>A0A9D2H7K4_9MICO</name>
<keyword evidence="1" id="KW-0560">Oxidoreductase</keyword>
<dbReference type="Gene3D" id="3.40.50.720">
    <property type="entry name" value="NAD(P)-binding Rossmann-like Domain"/>
    <property type="match status" value="1"/>
</dbReference>
<dbReference type="EMBL" id="DXAM01000140">
    <property type="protein sequence ID" value="HJA05141.1"/>
    <property type="molecule type" value="Genomic_DNA"/>
</dbReference>
<dbReference type="Proteomes" id="UP000824220">
    <property type="component" value="Unassembled WGS sequence"/>
</dbReference>
<evidence type="ECO:0000256" key="2">
    <source>
        <dbReference type="ARBA" id="ARBA00023027"/>
    </source>
</evidence>
<dbReference type="AlphaFoldDB" id="A0A9D2H7K4"/>
<comment type="caution">
    <text evidence="5">The sequence shown here is derived from an EMBL/GenBank/DDBJ whole genome shotgun (WGS) entry which is preliminary data.</text>
</comment>
<dbReference type="SUPFAM" id="SSF55347">
    <property type="entry name" value="Glyceraldehyde-3-phosphate dehydrogenase-like, C-terminal domain"/>
    <property type="match status" value="1"/>
</dbReference>
<evidence type="ECO:0000256" key="1">
    <source>
        <dbReference type="ARBA" id="ARBA00023002"/>
    </source>
</evidence>
<feature type="domain" description="GFO/IDH/MocA-like oxidoreductase" evidence="4">
    <location>
        <begin position="129"/>
        <end position="263"/>
    </location>
</feature>
<evidence type="ECO:0000313" key="5">
    <source>
        <dbReference type="EMBL" id="HJA05141.1"/>
    </source>
</evidence>
<reference evidence="5" key="2">
    <citation type="submission" date="2021-04" db="EMBL/GenBank/DDBJ databases">
        <authorList>
            <person name="Gilroy R."/>
        </authorList>
    </citation>
    <scope>NUCLEOTIDE SEQUENCE</scope>
    <source>
        <strain evidence="5">ChiHjej8B7-3636</strain>
    </source>
</reference>
<evidence type="ECO:0000259" key="4">
    <source>
        <dbReference type="Pfam" id="PF22725"/>
    </source>
</evidence>
<accession>A0A9D2H7K4</accession>
<dbReference type="InterPro" id="IPR055170">
    <property type="entry name" value="GFO_IDH_MocA-like_dom"/>
</dbReference>
<protein>
    <submittedName>
        <fullName evidence="5">Gfo/Idh/MocA family oxidoreductase</fullName>
    </submittedName>
</protein>
<organism evidence="5 6">
    <name type="scientific">Candidatus Microbacterium stercoravium</name>
    <dbReference type="NCBI Taxonomy" id="2838697"/>
    <lineage>
        <taxon>Bacteria</taxon>
        <taxon>Bacillati</taxon>
        <taxon>Actinomycetota</taxon>
        <taxon>Actinomycetes</taxon>
        <taxon>Micrococcales</taxon>
        <taxon>Microbacteriaceae</taxon>
        <taxon>Microbacterium</taxon>
    </lineage>
</organism>
<proteinExistence type="predicted"/>
<dbReference type="Pfam" id="PF22725">
    <property type="entry name" value="GFO_IDH_MocA_C3"/>
    <property type="match status" value="1"/>
</dbReference>